<dbReference type="Pfam" id="PF02518">
    <property type="entry name" value="HATPase_c"/>
    <property type="match status" value="1"/>
</dbReference>
<dbReference type="InterPro" id="IPR004358">
    <property type="entry name" value="Sig_transdc_His_kin-like_C"/>
</dbReference>
<evidence type="ECO:0000256" key="5">
    <source>
        <dbReference type="ARBA" id="ARBA00022777"/>
    </source>
</evidence>
<feature type="domain" description="PAS" evidence="8">
    <location>
        <begin position="164"/>
        <end position="234"/>
    </location>
</feature>
<dbReference type="InterPro" id="IPR005467">
    <property type="entry name" value="His_kinase_dom"/>
</dbReference>
<dbReference type="SUPFAM" id="SSF55785">
    <property type="entry name" value="PYP-like sensor domain (PAS domain)"/>
    <property type="match status" value="2"/>
</dbReference>
<feature type="domain" description="Histidine kinase" evidence="7">
    <location>
        <begin position="294"/>
        <end position="513"/>
    </location>
</feature>
<dbReference type="EC" id="2.7.13.3" evidence="2"/>
<dbReference type="SMART" id="SM00086">
    <property type="entry name" value="PAC"/>
    <property type="match status" value="2"/>
</dbReference>
<evidence type="ECO:0000313" key="10">
    <source>
        <dbReference type="EMBL" id="MFC6643879.1"/>
    </source>
</evidence>
<dbReference type="InterPro" id="IPR001610">
    <property type="entry name" value="PAC"/>
</dbReference>
<dbReference type="InterPro" id="IPR003594">
    <property type="entry name" value="HATPase_dom"/>
</dbReference>
<feature type="region of interest" description="Disordered" evidence="6">
    <location>
        <begin position="1"/>
        <end position="22"/>
    </location>
</feature>
<dbReference type="InterPro" id="IPR000014">
    <property type="entry name" value="PAS"/>
</dbReference>
<dbReference type="Gene3D" id="1.10.287.130">
    <property type="match status" value="1"/>
</dbReference>
<evidence type="ECO:0000256" key="1">
    <source>
        <dbReference type="ARBA" id="ARBA00000085"/>
    </source>
</evidence>
<evidence type="ECO:0000256" key="6">
    <source>
        <dbReference type="SAM" id="MobiDB-lite"/>
    </source>
</evidence>
<reference evidence="12" key="2">
    <citation type="journal article" date="2019" name="Int. J. Syst. Evol. Microbiol.">
        <title>The Global Catalogue of Microorganisms (GCM) 10K type strain sequencing project: providing services to taxonomists for standard genome sequencing and annotation.</title>
        <authorList>
            <consortium name="The Broad Institute Genomics Platform"/>
            <consortium name="The Broad Institute Genome Sequencing Center for Infectious Disease"/>
            <person name="Wu L."/>
            <person name="Ma J."/>
        </authorList>
    </citation>
    <scope>NUCLEOTIDE SEQUENCE [LARGE SCALE GENOMIC DNA]</scope>
    <source>
        <strain evidence="12">NBRC 111368</strain>
    </source>
</reference>
<gene>
    <name evidence="10" type="ORF">ACFQAU_21355</name>
    <name evidence="11" type="ORF">ACFQAU_22085</name>
</gene>
<evidence type="ECO:0000256" key="4">
    <source>
        <dbReference type="ARBA" id="ARBA00022679"/>
    </source>
</evidence>
<protein>
    <recommendedName>
        <fullName evidence="2">histidine kinase</fullName>
        <ecNumber evidence="2">2.7.13.3</ecNumber>
    </recommendedName>
</protein>
<dbReference type="SUPFAM" id="SSF55874">
    <property type="entry name" value="ATPase domain of HSP90 chaperone/DNA topoisomerase II/histidine kinase"/>
    <property type="match status" value="1"/>
</dbReference>
<organism evidence="11 12">
    <name type="scientific">Sulfitobacter profundi</name>
    <dbReference type="NCBI Taxonomy" id="2679961"/>
    <lineage>
        <taxon>Bacteria</taxon>
        <taxon>Pseudomonadati</taxon>
        <taxon>Pseudomonadota</taxon>
        <taxon>Alphaproteobacteria</taxon>
        <taxon>Rhodobacterales</taxon>
        <taxon>Roseobacteraceae</taxon>
        <taxon>Sulfitobacter</taxon>
    </lineage>
</organism>
<dbReference type="CDD" id="cd00130">
    <property type="entry name" value="PAS"/>
    <property type="match status" value="1"/>
</dbReference>
<dbReference type="PANTHER" id="PTHR43304">
    <property type="entry name" value="PHYTOCHROME-LIKE PROTEIN CPH1"/>
    <property type="match status" value="1"/>
</dbReference>
<evidence type="ECO:0000259" key="9">
    <source>
        <dbReference type="PROSITE" id="PS50113"/>
    </source>
</evidence>
<dbReference type="Pfam" id="PF08447">
    <property type="entry name" value="PAS_3"/>
    <property type="match status" value="2"/>
</dbReference>
<comment type="caution">
    <text evidence="11">The sequence shown here is derived from an EMBL/GenBank/DDBJ whole genome shotgun (WGS) entry which is preliminary data.</text>
</comment>
<keyword evidence="12" id="KW-1185">Reference proteome</keyword>
<dbReference type="SUPFAM" id="SSF47384">
    <property type="entry name" value="Homodimeric domain of signal transducing histidine kinase"/>
    <property type="match status" value="1"/>
</dbReference>
<evidence type="ECO:0000259" key="7">
    <source>
        <dbReference type="PROSITE" id="PS50109"/>
    </source>
</evidence>
<dbReference type="Gene3D" id="3.30.565.10">
    <property type="entry name" value="Histidine kinase-like ATPase, C-terminal domain"/>
    <property type="match status" value="1"/>
</dbReference>
<dbReference type="EMBL" id="JBHSWA010000005">
    <property type="protein sequence ID" value="MFC6643879.1"/>
    <property type="molecule type" value="Genomic_DNA"/>
</dbReference>
<dbReference type="PROSITE" id="PS50109">
    <property type="entry name" value="HIS_KIN"/>
    <property type="match status" value="1"/>
</dbReference>
<accession>A0ABW1Z4F0</accession>
<proteinExistence type="predicted"/>
<comment type="catalytic activity">
    <reaction evidence="1">
        <text>ATP + protein L-histidine = ADP + protein N-phospho-L-histidine.</text>
        <dbReference type="EC" id="2.7.13.3"/>
    </reaction>
</comment>
<evidence type="ECO:0000313" key="11">
    <source>
        <dbReference type="EMBL" id="MFC6644001.1"/>
    </source>
</evidence>
<dbReference type="PROSITE" id="PS50113">
    <property type="entry name" value="PAC"/>
    <property type="match status" value="2"/>
</dbReference>
<reference evidence="11" key="1">
    <citation type="journal article" date="2014" name="Int. J. Syst. Evol. Microbiol.">
        <title>Complete genome of a new Firmicutes species belonging to the dominant human colonic microbiota ('Ruminococcus bicirculans') reveals two chromosomes and a selective capacity to utilize plant glucans.</title>
        <authorList>
            <consortium name="NISC Comparative Sequencing Program"/>
            <person name="Wegmann U."/>
            <person name="Louis P."/>
            <person name="Goesmann A."/>
            <person name="Henrissat B."/>
            <person name="Duncan S.H."/>
            <person name="Flint H.J."/>
        </authorList>
    </citation>
    <scope>NUCLEOTIDE SEQUENCE</scope>
    <source>
        <strain evidence="11">NBRC 113428</strain>
    </source>
</reference>
<evidence type="ECO:0000313" key="12">
    <source>
        <dbReference type="Proteomes" id="UP001596403"/>
    </source>
</evidence>
<dbReference type="CDD" id="cd00082">
    <property type="entry name" value="HisKA"/>
    <property type="match status" value="1"/>
</dbReference>
<dbReference type="InterPro" id="IPR052162">
    <property type="entry name" value="Sensor_kinase/Photoreceptor"/>
</dbReference>
<evidence type="ECO:0000259" key="8">
    <source>
        <dbReference type="PROSITE" id="PS50112"/>
    </source>
</evidence>
<dbReference type="InterPro" id="IPR036097">
    <property type="entry name" value="HisK_dim/P_sf"/>
</dbReference>
<keyword evidence="5" id="KW-0418">Kinase</keyword>
<dbReference type="SMART" id="SM00091">
    <property type="entry name" value="PAS"/>
    <property type="match status" value="2"/>
</dbReference>
<dbReference type="PRINTS" id="PR00344">
    <property type="entry name" value="BCTRLSENSOR"/>
</dbReference>
<dbReference type="NCBIfam" id="TIGR00229">
    <property type="entry name" value="sensory_box"/>
    <property type="match status" value="1"/>
</dbReference>
<feature type="domain" description="PAC" evidence="9">
    <location>
        <begin position="238"/>
        <end position="290"/>
    </location>
</feature>
<dbReference type="EMBL" id="JBHSWA010000005">
    <property type="protein sequence ID" value="MFC6644001.1"/>
    <property type="molecule type" value="Genomic_DNA"/>
</dbReference>
<dbReference type="RefSeq" id="WP_165935626.1">
    <property type="nucleotide sequence ID" value="NZ_JBHSWA010000005.1"/>
</dbReference>
<sequence>MKKHTHSASPASCPTDQLKGRDAPVNSVPHAIAIETMETALAAARIAVFELDLVADTSNVSATWRDLMDVDLSDGVDFQTEWRKRIHPDDEVLIERALADYVNGQAPRVAVEYRLRSRDGLDWLWMRTDAEATEWDAQGNALNLVGTQRDITDRKRAEIALQGSEEQFRSLMNNAPIGTALVSLEGQWLATNAAMTAFLGYSEEELRSTDFQSITHEDDLDSCLLKVQKLLSGEIDAFELDKRYVRPDGEIVWGHLCVVLVRSDYGQPLHYITQVLDITEARKLDFLRNEFMSIIAHELRTPVTAVVGALDMLDVVCPNGPIEKVQQLVKIAKRGGDRLRTALEDLLDFEQVSGGALSLNLTETNIIEILGEALLKSQPVMDQHKSSARMILQESEISWKCDPVLLDKALRHLLSNAAKFSPEDTEVRVIIARDTSQLSIRVKDSGPGIPGNLQEKIFQPFWQQDTSDTRAQQGIGLGLTISRQAIRRMGGELSIEACGGPGAEFLITLPACPSQ</sequence>
<dbReference type="InterPro" id="IPR036890">
    <property type="entry name" value="HATPase_C_sf"/>
</dbReference>
<dbReference type="PANTHER" id="PTHR43304:SF1">
    <property type="entry name" value="PAC DOMAIN-CONTAINING PROTEIN"/>
    <property type="match status" value="1"/>
</dbReference>
<evidence type="ECO:0000256" key="3">
    <source>
        <dbReference type="ARBA" id="ARBA00022553"/>
    </source>
</evidence>
<dbReference type="Proteomes" id="UP001596403">
    <property type="component" value="Unassembled WGS sequence"/>
</dbReference>
<reference evidence="11" key="3">
    <citation type="submission" date="2024-09" db="EMBL/GenBank/DDBJ databases">
        <authorList>
            <person name="Sun Q."/>
            <person name="Mori K."/>
        </authorList>
    </citation>
    <scope>NUCLEOTIDE SEQUENCE</scope>
    <source>
        <strain evidence="11">NBRC 113428</strain>
    </source>
</reference>
<keyword evidence="3" id="KW-0597">Phosphoprotein</keyword>
<dbReference type="SMART" id="SM00388">
    <property type="entry name" value="HisKA"/>
    <property type="match status" value="1"/>
</dbReference>
<dbReference type="Pfam" id="PF00512">
    <property type="entry name" value="HisKA"/>
    <property type="match status" value="1"/>
</dbReference>
<dbReference type="SMART" id="SM00387">
    <property type="entry name" value="HATPase_c"/>
    <property type="match status" value="1"/>
</dbReference>
<evidence type="ECO:0000256" key="2">
    <source>
        <dbReference type="ARBA" id="ARBA00012438"/>
    </source>
</evidence>
<name>A0ABW1Z4F0_9RHOB</name>
<dbReference type="Gene3D" id="3.30.450.20">
    <property type="entry name" value="PAS domain"/>
    <property type="match status" value="2"/>
</dbReference>
<dbReference type="InterPro" id="IPR000700">
    <property type="entry name" value="PAS-assoc_C"/>
</dbReference>
<dbReference type="InterPro" id="IPR035965">
    <property type="entry name" value="PAS-like_dom_sf"/>
</dbReference>
<dbReference type="PROSITE" id="PS50112">
    <property type="entry name" value="PAS"/>
    <property type="match status" value="1"/>
</dbReference>
<dbReference type="InterPro" id="IPR013655">
    <property type="entry name" value="PAS_fold_3"/>
</dbReference>
<keyword evidence="4" id="KW-0808">Transferase</keyword>
<feature type="domain" description="PAC" evidence="9">
    <location>
        <begin position="109"/>
        <end position="163"/>
    </location>
</feature>
<dbReference type="InterPro" id="IPR003661">
    <property type="entry name" value="HisK_dim/P_dom"/>
</dbReference>